<feature type="transmembrane region" description="Helical" evidence="18">
    <location>
        <begin position="288"/>
        <end position="312"/>
    </location>
</feature>
<dbReference type="Gene3D" id="2.60.120.200">
    <property type="match status" value="1"/>
</dbReference>
<dbReference type="GO" id="GO:0030246">
    <property type="term" value="F:carbohydrate binding"/>
    <property type="evidence" value="ECO:0007669"/>
    <property type="project" value="UniProtKB-KW"/>
</dbReference>
<reference evidence="21" key="2">
    <citation type="submission" date="2023-06" db="EMBL/GenBank/DDBJ databases">
        <authorList>
            <person name="Ma L."/>
            <person name="Liu K.-W."/>
            <person name="Li Z."/>
            <person name="Hsiao Y.-Y."/>
            <person name="Qi Y."/>
            <person name="Fu T."/>
            <person name="Tang G."/>
            <person name="Zhang D."/>
            <person name="Sun W.-H."/>
            <person name="Liu D.-K."/>
            <person name="Li Y."/>
            <person name="Chen G.-Z."/>
            <person name="Liu X.-D."/>
            <person name="Liao X.-Y."/>
            <person name="Jiang Y.-T."/>
            <person name="Yu X."/>
            <person name="Hao Y."/>
            <person name="Huang J."/>
            <person name="Zhao X.-W."/>
            <person name="Ke S."/>
            <person name="Chen Y.-Y."/>
            <person name="Wu W.-L."/>
            <person name="Hsu J.-L."/>
            <person name="Lin Y.-F."/>
            <person name="Huang M.-D."/>
            <person name="Li C.-Y."/>
            <person name="Huang L."/>
            <person name="Wang Z.-W."/>
            <person name="Zhao X."/>
            <person name="Zhong W.-Y."/>
            <person name="Peng D.-H."/>
            <person name="Ahmad S."/>
            <person name="Lan S."/>
            <person name="Zhang J.-S."/>
            <person name="Tsai W.-C."/>
            <person name="Van De Peer Y."/>
            <person name="Liu Z.-J."/>
        </authorList>
    </citation>
    <scope>NUCLEOTIDE SEQUENCE</scope>
    <source>
        <strain evidence="21">SCP</strain>
        <tissue evidence="21">Leaves</tissue>
    </source>
</reference>
<comment type="subcellular location">
    <subcellularLocation>
        <location evidence="1">Membrane</location>
        <topology evidence="1">Single-pass type I membrane protein</topology>
    </subcellularLocation>
</comment>
<keyword evidence="7 18" id="KW-0812">Transmembrane</keyword>
<accession>A0AAV9AYS5</accession>
<dbReference type="EMBL" id="JAUJYN010000006">
    <property type="protein sequence ID" value="KAK1269092.1"/>
    <property type="molecule type" value="Genomic_DNA"/>
</dbReference>
<feature type="binding site" evidence="17">
    <location>
        <position position="375"/>
    </location>
    <ligand>
        <name>ATP</name>
        <dbReference type="ChEBI" id="CHEBI:30616"/>
    </ligand>
</feature>
<evidence type="ECO:0000256" key="14">
    <source>
        <dbReference type="ARBA" id="ARBA00023136"/>
    </source>
</evidence>
<dbReference type="Pfam" id="PF00069">
    <property type="entry name" value="Pkinase"/>
    <property type="match status" value="1"/>
</dbReference>
<keyword evidence="13 18" id="KW-1133">Transmembrane helix</keyword>
<dbReference type="FunFam" id="1.10.510.10:FF:000517">
    <property type="entry name" value="Putative receptor kinase Lecrk"/>
    <property type="match status" value="1"/>
</dbReference>
<reference evidence="21" key="1">
    <citation type="journal article" date="2023" name="Nat. Commun.">
        <title>Diploid and tetraploid genomes of Acorus and the evolution of monocots.</title>
        <authorList>
            <person name="Ma L."/>
            <person name="Liu K.W."/>
            <person name="Li Z."/>
            <person name="Hsiao Y.Y."/>
            <person name="Qi Y."/>
            <person name="Fu T."/>
            <person name="Tang G.D."/>
            <person name="Zhang D."/>
            <person name="Sun W.H."/>
            <person name="Liu D.K."/>
            <person name="Li Y."/>
            <person name="Chen G.Z."/>
            <person name="Liu X.D."/>
            <person name="Liao X.Y."/>
            <person name="Jiang Y.T."/>
            <person name="Yu X."/>
            <person name="Hao Y."/>
            <person name="Huang J."/>
            <person name="Zhao X.W."/>
            <person name="Ke S."/>
            <person name="Chen Y.Y."/>
            <person name="Wu W.L."/>
            <person name="Hsu J.L."/>
            <person name="Lin Y.F."/>
            <person name="Huang M.D."/>
            <person name="Li C.Y."/>
            <person name="Huang L."/>
            <person name="Wang Z.W."/>
            <person name="Zhao X."/>
            <person name="Zhong W.Y."/>
            <person name="Peng D.H."/>
            <person name="Ahmad S."/>
            <person name="Lan S."/>
            <person name="Zhang J.S."/>
            <person name="Tsai W.C."/>
            <person name="Van de Peer Y."/>
            <person name="Liu Z.J."/>
        </authorList>
    </citation>
    <scope>NUCLEOTIDE SEQUENCE</scope>
    <source>
        <strain evidence="21">SCP</strain>
    </source>
</reference>
<dbReference type="Gene3D" id="1.10.510.10">
    <property type="entry name" value="Transferase(Phosphotransferase) domain 1"/>
    <property type="match status" value="1"/>
</dbReference>
<feature type="domain" description="Protein kinase" evidence="20">
    <location>
        <begin position="346"/>
        <end position="626"/>
    </location>
</feature>
<evidence type="ECO:0000256" key="3">
    <source>
        <dbReference type="ARBA" id="ARBA00010217"/>
    </source>
</evidence>
<comment type="similarity">
    <text evidence="2">In the N-terminal section; belongs to the leguminous lectin family.</text>
</comment>
<dbReference type="FunFam" id="3.30.200.20:FF:000178">
    <property type="entry name" value="serine/threonine-protein kinase PBS1-like"/>
    <property type="match status" value="1"/>
</dbReference>
<feature type="chain" id="PRO_5043821414" description="non-specific serine/threonine protein kinase" evidence="19">
    <location>
        <begin position="21"/>
        <end position="669"/>
    </location>
</feature>
<dbReference type="CDD" id="cd06899">
    <property type="entry name" value="lectin_legume_LecRK_Arcelin_ConA"/>
    <property type="match status" value="1"/>
</dbReference>
<evidence type="ECO:0000256" key="1">
    <source>
        <dbReference type="ARBA" id="ARBA00004479"/>
    </source>
</evidence>
<dbReference type="FunFam" id="2.60.120.200:FF:000051">
    <property type="entry name" value="L-type lectin-domain containing receptor kinase V.9"/>
    <property type="match status" value="1"/>
</dbReference>
<keyword evidence="12 17" id="KW-0067">ATP-binding</keyword>
<dbReference type="PROSITE" id="PS00107">
    <property type="entry name" value="PROTEIN_KINASE_ATP"/>
    <property type="match status" value="1"/>
</dbReference>
<dbReference type="SUPFAM" id="SSF56112">
    <property type="entry name" value="Protein kinase-like (PK-like)"/>
    <property type="match status" value="1"/>
</dbReference>
<dbReference type="InterPro" id="IPR017441">
    <property type="entry name" value="Protein_kinase_ATP_BS"/>
</dbReference>
<keyword evidence="15 21" id="KW-0675">Receptor</keyword>
<name>A0AAV9AYS5_ACOGR</name>
<dbReference type="Gene3D" id="3.30.200.20">
    <property type="entry name" value="Phosphorylase Kinase, domain 1"/>
    <property type="match status" value="1"/>
</dbReference>
<dbReference type="InterPro" id="IPR013320">
    <property type="entry name" value="ConA-like_dom_sf"/>
</dbReference>
<dbReference type="GO" id="GO:0004674">
    <property type="term" value="F:protein serine/threonine kinase activity"/>
    <property type="evidence" value="ECO:0007669"/>
    <property type="project" value="UniProtKB-KW"/>
</dbReference>
<evidence type="ECO:0000256" key="16">
    <source>
        <dbReference type="ARBA" id="ARBA00023180"/>
    </source>
</evidence>
<keyword evidence="14 18" id="KW-0472">Membrane</keyword>
<dbReference type="GO" id="GO:0016020">
    <property type="term" value="C:membrane"/>
    <property type="evidence" value="ECO:0007669"/>
    <property type="project" value="UniProtKB-SubCell"/>
</dbReference>
<dbReference type="InterPro" id="IPR050528">
    <property type="entry name" value="L-type_Lectin-RKs"/>
</dbReference>
<dbReference type="SMART" id="SM00220">
    <property type="entry name" value="S_TKc"/>
    <property type="match status" value="1"/>
</dbReference>
<keyword evidence="8 19" id="KW-0732">Signal</keyword>
<dbReference type="InterPro" id="IPR011009">
    <property type="entry name" value="Kinase-like_dom_sf"/>
</dbReference>
<keyword evidence="11 21" id="KW-0418">Kinase</keyword>
<keyword evidence="9" id="KW-0430">Lectin</keyword>
<evidence type="ECO:0000256" key="2">
    <source>
        <dbReference type="ARBA" id="ARBA00008536"/>
    </source>
</evidence>
<dbReference type="InterPro" id="IPR001220">
    <property type="entry name" value="Legume_lectin_dom"/>
</dbReference>
<comment type="caution">
    <text evidence="21">The sequence shown here is derived from an EMBL/GenBank/DDBJ whole genome shotgun (WGS) entry which is preliminary data.</text>
</comment>
<sequence length="669" mass="74432">MRSPLFQQILLCVLVFPVLATSIDDDDFIFHGFRDATTNLSLNSGAEIMQGGLLKLTNNSMRQKGHAFFRLPLRFHANTTISSFSTTFVFAMVPTYPKLGGHGIAFTVSPSKDLPWSLPIQYFGLFNVTDVGSPSNHLFAVELDTIQNTEFGDIDDNHVGVDVNDLRSVDASTVGYYSSSDGFKNLSLVSGEPMQCWIEFDGARKRLNVTLAPLRAPKPRVPLLSSHVDLSDVVLDSAYVGFSSSTGRTTSDHYILGWSFRMNGEAREIDLSKLPALPRRGPKEKPKALTIGLPVILSFVVVAAITGVGFAAHRKVKFAEVFEDWELEYGMHRFAYKELYSATRGFQDRELLGVGGFGRVYKGMLRASNAAIAVKRVPHDSRQDVREFIAETASIGQLRHRHIVRLLGYCRREGELLLVYDYMPNGSLDKLLFDESKTMTLGWKQRLRIIKDVASGLLYLHEECGQVVLHRDIKPSNILLDGEMRARLGDFGLARLYDHGTEPQTTTHVIGTFGYLAPELTKTRKANTATDVFAFGVFVLEVVCGRRPIAPIDESEMGLLLVEWVLLHWMRGTVVETVDANLHGDYAAEEVELVLKLGLLCSHPKADERPKMRQVMRLLDGEMPLPDVSVNRMNASARCKGYDELMVSPDNGPTQYSIDTESLLSGSCC</sequence>
<keyword evidence="10 17" id="KW-0547">Nucleotide-binding</keyword>
<evidence type="ECO:0000313" key="22">
    <source>
        <dbReference type="Proteomes" id="UP001179952"/>
    </source>
</evidence>
<evidence type="ECO:0000313" key="21">
    <source>
        <dbReference type="EMBL" id="KAK1269092.1"/>
    </source>
</evidence>
<evidence type="ECO:0000256" key="5">
    <source>
        <dbReference type="ARBA" id="ARBA00022527"/>
    </source>
</evidence>
<keyword evidence="5" id="KW-0723">Serine/threonine-protein kinase</keyword>
<dbReference type="PANTHER" id="PTHR27007">
    <property type="match status" value="1"/>
</dbReference>
<dbReference type="SUPFAM" id="SSF49899">
    <property type="entry name" value="Concanavalin A-like lectins/glucanases"/>
    <property type="match status" value="1"/>
</dbReference>
<feature type="signal peptide" evidence="19">
    <location>
        <begin position="1"/>
        <end position="20"/>
    </location>
</feature>
<evidence type="ECO:0000256" key="4">
    <source>
        <dbReference type="ARBA" id="ARBA00012513"/>
    </source>
</evidence>
<dbReference type="PROSITE" id="PS50011">
    <property type="entry name" value="PROTEIN_KINASE_DOM"/>
    <property type="match status" value="1"/>
</dbReference>
<organism evidence="21 22">
    <name type="scientific">Acorus gramineus</name>
    <name type="common">Dwarf sweet flag</name>
    <dbReference type="NCBI Taxonomy" id="55184"/>
    <lineage>
        <taxon>Eukaryota</taxon>
        <taxon>Viridiplantae</taxon>
        <taxon>Streptophyta</taxon>
        <taxon>Embryophyta</taxon>
        <taxon>Tracheophyta</taxon>
        <taxon>Spermatophyta</taxon>
        <taxon>Magnoliopsida</taxon>
        <taxon>Liliopsida</taxon>
        <taxon>Acoraceae</taxon>
        <taxon>Acorus</taxon>
    </lineage>
</organism>
<keyword evidence="16" id="KW-0325">Glycoprotein</keyword>
<proteinExistence type="inferred from homology"/>
<evidence type="ECO:0000256" key="19">
    <source>
        <dbReference type="SAM" id="SignalP"/>
    </source>
</evidence>
<dbReference type="AlphaFoldDB" id="A0AAV9AYS5"/>
<evidence type="ECO:0000256" key="9">
    <source>
        <dbReference type="ARBA" id="ARBA00022734"/>
    </source>
</evidence>
<evidence type="ECO:0000256" key="6">
    <source>
        <dbReference type="ARBA" id="ARBA00022679"/>
    </source>
</evidence>
<comment type="similarity">
    <text evidence="3">In the C-terminal section; belongs to the protein kinase superfamily. Ser/Thr protein kinase family.</text>
</comment>
<dbReference type="Pfam" id="PF00139">
    <property type="entry name" value="Lectin_legB"/>
    <property type="match status" value="1"/>
</dbReference>
<evidence type="ECO:0000256" key="12">
    <source>
        <dbReference type="ARBA" id="ARBA00022840"/>
    </source>
</evidence>
<dbReference type="Proteomes" id="UP001179952">
    <property type="component" value="Unassembled WGS sequence"/>
</dbReference>
<evidence type="ECO:0000256" key="17">
    <source>
        <dbReference type="PROSITE-ProRule" id="PRU10141"/>
    </source>
</evidence>
<dbReference type="InterPro" id="IPR008271">
    <property type="entry name" value="Ser/Thr_kinase_AS"/>
</dbReference>
<evidence type="ECO:0000259" key="20">
    <source>
        <dbReference type="PROSITE" id="PS50011"/>
    </source>
</evidence>
<keyword evidence="6" id="KW-0808">Transferase</keyword>
<protein>
    <recommendedName>
        <fullName evidence="4">non-specific serine/threonine protein kinase</fullName>
        <ecNumber evidence="4">2.7.11.1</ecNumber>
    </recommendedName>
</protein>
<dbReference type="PROSITE" id="PS00108">
    <property type="entry name" value="PROTEIN_KINASE_ST"/>
    <property type="match status" value="1"/>
</dbReference>
<gene>
    <name evidence="21" type="ORF">QJS04_geneDACA022111</name>
</gene>
<dbReference type="InterPro" id="IPR000719">
    <property type="entry name" value="Prot_kinase_dom"/>
</dbReference>
<evidence type="ECO:0000256" key="13">
    <source>
        <dbReference type="ARBA" id="ARBA00022989"/>
    </source>
</evidence>
<dbReference type="GO" id="GO:0005524">
    <property type="term" value="F:ATP binding"/>
    <property type="evidence" value="ECO:0007669"/>
    <property type="project" value="UniProtKB-UniRule"/>
</dbReference>
<dbReference type="CDD" id="cd14066">
    <property type="entry name" value="STKc_IRAK"/>
    <property type="match status" value="1"/>
</dbReference>
<evidence type="ECO:0000256" key="10">
    <source>
        <dbReference type="ARBA" id="ARBA00022741"/>
    </source>
</evidence>
<evidence type="ECO:0000256" key="15">
    <source>
        <dbReference type="ARBA" id="ARBA00023170"/>
    </source>
</evidence>
<evidence type="ECO:0000256" key="18">
    <source>
        <dbReference type="SAM" id="Phobius"/>
    </source>
</evidence>
<evidence type="ECO:0000256" key="7">
    <source>
        <dbReference type="ARBA" id="ARBA00022692"/>
    </source>
</evidence>
<dbReference type="EC" id="2.7.11.1" evidence="4"/>
<keyword evidence="22" id="KW-1185">Reference proteome</keyword>
<evidence type="ECO:0000256" key="8">
    <source>
        <dbReference type="ARBA" id="ARBA00022729"/>
    </source>
</evidence>
<evidence type="ECO:0000256" key="11">
    <source>
        <dbReference type="ARBA" id="ARBA00022777"/>
    </source>
</evidence>